<dbReference type="OrthoDB" id="9801870at2"/>
<dbReference type="Gene3D" id="1.25.40.380">
    <property type="entry name" value="Protein of unknown function DUF1810"/>
    <property type="match status" value="1"/>
</dbReference>
<sequence>MEKRYDLDRFLEAQRETYNNALREIRQGSKQTHWMWFIFPQLRGLGFTDYNIFYGIENLTEASLYLNHPILGKRLVEITQAMLKIEDKTALEILGRPDERKLKSCMALFGLLPETPECFRLVLEKYYNGEQDEKTLRILKASAS</sequence>
<comment type="caution">
    <text evidence="1">The sequence shown here is derived from an EMBL/GenBank/DDBJ whole genome shotgun (WGS) entry which is preliminary data.</text>
</comment>
<dbReference type="EMBL" id="JPRL01000002">
    <property type="protein sequence ID" value="KFF03284.1"/>
    <property type="molecule type" value="Genomic_DNA"/>
</dbReference>
<name>A0A085ZFS0_9FLAO</name>
<dbReference type="Pfam" id="PF08837">
    <property type="entry name" value="DUF1810"/>
    <property type="match status" value="1"/>
</dbReference>
<dbReference type="RefSeq" id="WP_035689445.1">
    <property type="nucleotide sequence ID" value="NZ_JPRL01000002.1"/>
</dbReference>
<dbReference type="eggNOG" id="COG5579">
    <property type="taxonomic scope" value="Bacteria"/>
</dbReference>
<dbReference type="InterPro" id="IPR014937">
    <property type="entry name" value="DUF1810"/>
</dbReference>
<reference evidence="1 2" key="1">
    <citation type="submission" date="2014-07" db="EMBL/GenBank/DDBJ databases">
        <title>Genome of Flavobacterium reichenbachii LMG 25512.</title>
        <authorList>
            <person name="Stropko S.J."/>
            <person name="Pipes S.E."/>
            <person name="Newman J.D."/>
        </authorList>
    </citation>
    <scope>NUCLEOTIDE SEQUENCE [LARGE SCALE GENOMIC DNA]</scope>
    <source>
        <strain evidence="1 2">LMG 25512</strain>
    </source>
</reference>
<dbReference type="AlphaFoldDB" id="A0A085ZFS0"/>
<dbReference type="InterPro" id="IPR036287">
    <property type="entry name" value="Rv1873-like_sf"/>
</dbReference>
<evidence type="ECO:0000313" key="2">
    <source>
        <dbReference type="Proteomes" id="UP000028715"/>
    </source>
</evidence>
<dbReference type="SUPFAM" id="SSF140736">
    <property type="entry name" value="Rv1873-like"/>
    <property type="match status" value="1"/>
</dbReference>
<protein>
    <recommendedName>
        <fullName evidence="3">Calpastatin</fullName>
    </recommendedName>
</protein>
<dbReference type="Proteomes" id="UP000028715">
    <property type="component" value="Unassembled WGS sequence"/>
</dbReference>
<dbReference type="PIRSF" id="PIRSF008546">
    <property type="entry name" value="UCP008546"/>
    <property type="match status" value="1"/>
</dbReference>
<gene>
    <name evidence="1" type="ORF">IW19_20530</name>
</gene>
<proteinExistence type="predicted"/>
<evidence type="ECO:0008006" key="3">
    <source>
        <dbReference type="Google" id="ProtNLM"/>
    </source>
</evidence>
<organism evidence="1 2">
    <name type="scientific">Flavobacterium reichenbachii</name>
    <dbReference type="NCBI Taxonomy" id="362418"/>
    <lineage>
        <taxon>Bacteria</taxon>
        <taxon>Pseudomonadati</taxon>
        <taxon>Bacteroidota</taxon>
        <taxon>Flavobacteriia</taxon>
        <taxon>Flavobacteriales</taxon>
        <taxon>Flavobacteriaceae</taxon>
        <taxon>Flavobacterium</taxon>
    </lineage>
</organism>
<keyword evidence="2" id="KW-1185">Reference proteome</keyword>
<evidence type="ECO:0000313" key="1">
    <source>
        <dbReference type="EMBL" id="KFF03284.1"/>
    </source>
</evidence>
<accession>A0A085ZFS0</accession>